<keyword evidence="1" id="KW-0812">Transmembrane</keyword>
<protein>
    <submittedName>
        <fullName evidence="2">Uncharacterized protein</fullName>
    </submittedName>
</protein>
<keyword evidence="1" id="KW-1133">Transmembrane helix</keyword>
<dbReference type="EMBL" id="MRCG01000025">
    <property type="protein sequence ID" value="OKH44209.1"/>
    <property type="molecule type" value="Genomic_DNA"/>
</dbReference>
<reference evidence="2 3" key="1">
    <citation type="submission" date="2016-11" db="EMBL/GenBank/DDBJ databases">
        <title>Draft Genome Sequences of Nine Cyanobacterial Strains from Diverse Habitats.</title>
        <authorList>
            <person name="Zhu T."/>
            <person name="Hou S."/>
            <person name="Lu X."/>
            <person name="Hess W.R."/>
        </authorList>
    </citation>
    <scope>NUCLEOTIDE SEQUENCE [LARGE SCALE GENOMIC DNA]</scope>
    <source>
        <strain evidence="2 3">NIES-30</strain>
    </source>
</reference>
<evidence type="ECO:0000256" key="1">
    <source>
        <dbReference type="SAM" id="Phobius"/>
    </source>
</evidence>
<organism evidence="2 3">
    <name type="scientific">Phormidium tenue NIES-30</name>
    <dbReference type="NCBI Taxonomy" id="549789"/>
    <lineage>
        <taxon>Bacteria</taxon>
        <taxon>Bacillati</taxon>
        <taxon>Cyanobacteriota</taxon>
        <taxon>Cyanophyceae</taxon>
        <taxon>Oscillatoriophycideae</taxon>
        <taxon>Oscillatoriales</taxon>
        <taxon>Oscillatoriaceae</taxon>
        <taxon>Phormidium</taxon>
    </lineage>
</organism>
<dbReference type="Proteomes" id="UP000185557">
    <property type="component" value="Unassembled WGS sequence"/>
</dbReference>
<keyword evidence="3" id="KW-1185">Reference proteome</keyword>
<dbReference type="RefSeq" id="WP_073610830.1">
    <property type="nucleotide sequence ID" value="NZ_MRCG01000025.1"/>
</dbReference>
<comment type="caution">
    <text evidence="2">The sequence shown here is derived from an EMBL/GenBank/DDBJ whole genome shotgun (WGS) entry which is preliminary data.</text>
</comment>
<gene>
    <name evidence="2" type="ORF">NIES30_23210</name>
</gene>
<sequence>MKQQQPRRWLLEWTFKAVKYLFLSLAGCTIAYIMALVLECTVITEVIAIAVEHLLPRALVLVGCLAAAAIITESVRY</sequence>
<feature type="transmembrane region" description="Helical" evidence="1">
    <location>
        <begin position="20"/>
        <end position="48"/>
    </location>
</feature>
<feature type="transmembrane region" description="Helical" evidence="1">
    <location>
        <begin position="54"/>
        <end position="72"/>
    </location>
</feature>
<proteinExistence type="predicted"/>
<dbReference type="AlphaFoldDB" id="A0A1U7IZB7"/>
<accession>A0A1U7IZB7</accession>
<name>A0A1U7IZB7_9CYAN</name>
<keyword evidence="1" id="KW-0472">Membrane</keyword>
<dbReference type="OrthoDB" id="574522at2"/>
<evidence type="ECO:0000313" key="3">
    <source>
        <dbReference type="Proteomes" id="UP000185557"/>
    </source>
</evidence>
<evidence type="ECO:0000313" key="2">
    <source>
        <dbReference type="EMBL" id="OKH44209.1"/>
    </source>
</evidence>